<evidence type="ECO:0000256" key="1">
    <source>
        <dbReference type="SAM" id="SignalP"/>
    </source>
</evidence>
<evidence type="ECO:0000313" key="2">
    <source>
        <dbReference type="EMBL" id="RYU81867.1"/>
    </source>
</evidence>
<keyword evidence="1" id="KW-0732">Signal</keyword>
<organism evidence="2 3">
    <name type="scientific">Hymenobacter persicinus</name>
    <dbReference type="NCBI Taxonomy" id="2025506"/>
    <lineage>
        <taxon>Bacteria</taxon>
        <taxon>Pseudomonadati</taxon>
        <taxon>Bacteroidota</taxon>
        <taxon>Cytophagia</taxon>
        <taxon>Cytophagales</taxon>
        <taxon>Hymenobacteraceae</taxon>
        <taxon>Hymenobacter</taxon>
    </lineage>
</organism>
<evidence type="ECO:0000313" key="3">
    <source>
        <dbReference type="Proteomes" id="UP000294155"/>
    </source>
</evidence>
<reference evidence="2 3" key="1">
    <citation type="submission" date="2019-02" db="EMBL/GenBank/DDBJ databases">
        <title>Bacterial novel species isolated from soil.</title>
        <authorList>
            <person name="Jung H.-Y."/>
        </authorList>
    </citation>
    <scope>NUCLEOTIDE SEQUENCE [LARGE SCALE GENOMIC DNA]</scope>
    <source>
        <strain evidence="2 3">1-3-3-3</strain>
    </source>
</reference>
<evidence type="ECO:0008006" key="4">
    <source>
        <dbReference type="Google" id="ProtNLM"/>
    </source>
</evidence>
<comment type="caution">
    <text evidence="2">The sequence shown here is derived from an EMBL/GenBank/DDBJ whole genome shotgun (WGS) entry which is preliminary data.</text>
</comment>
<name>A0A4Q5LFU3_9BACT</name>
<protein>
    <recommendedName>
        <fullName evidence="4">DUF3575 domain-containing protein</fullName>
    </recommendedName>
</protein>
<sequence length="259" mass="28907">MSPTRLSRFCRLGRPLLSSLLLSLARPAAAQTPAAPDTARIRYSEETAPDSAGYAFEANLGRQLRRITRVQIEEQQLWKIGLTNFEFGSQGTTVLGLQFSYEQKLRQHPSWSVLGELTPEYLRYRTSTADHSRRQGLNLESQLAGRYYYNLNKRIRKGKSASNFSANYLSLALGTGYGRHGLGTPFSTDGRGHAVRASVAVVYGLQRRLGRYGFVDVNAALPLPLLPTLGPLFPRNTLHILLDIRLGLALGRSEPQRHR</sequence>
<dbReference type="OrthoDB" id="912723at2"/>
<keyword evidence="3" id="KW-1185">Reference proteome</keyword>
<dbReference type="AlphaFoldDB" id="A0A4Q5LFU3"/>
<dbReference type="RefSeq" id="WP_129920171.1">
    <property type="nucleotide sequence ID" value="NZ_SEWE01000008.1"/>
</dbReference>
<feature type="chain" id="PRO_5020995619" description="DUF3575 domain-containing protein" evidence="1">
    <location>
        <begin position="31"/>
        <end position="259"/>
    </location>
</feature>
<accession>A0A4Q5LFU3</accession>
<feature type="signal peptide" evidence="1">
    <location>
        <begin position="1"/>
        <end position="30"/>
    </location>
</feature>
<proteinExistence type="predicted"/>
<dbReference type="Proteomes" id="UP000294155">
    <property type="component" value="Unassembled WGS sequence"/>
</dbReference>
<gene>
    <name evidence="2" type="ORF">EWM57_05655</name>
</gene>
<dbReference type="EMBL" id="SEWE01000008">
    <property type="protein sequence ID" value="RYU81867.1"/>
    <property type="molecule type" value="Genomic_DNA"/>
</dbReference>